<evidence type="ECO:0000313" key="2">
    <source>
        <dbReference type="Proteomes" id="UP001578633"/>
    </source>
</evidence>
<accession>A0ABR3UXS5</accession>
<protein>
    <submittedName>
        <fullName evidence="1">Uncharacterized protein</fullName>
    </submittedName>
</protein>
<proteinExistence type="predicted"/>
<sequence>MEGLLESDLKVIAAFILTCWHYLEMRDLCSCIEYLDTGRRVAPRFETAALILSLLQRGWLATQDAGS</sequence>
<reference evidence="1 2" key="1">
    <citation type="submission" date="2024-09" db="EMBL/GenBank/DDBJ databases">
        <title>T2T genomes of carrot and Alternaria dauci and their utility for understanding host-pathogen interaction during carrot leaf blight disease.</title>
        <authorList>
            <person name="Liu W."/>
            <person name="Xu S."/>
            <person name="Ou C."/>
            <person name="Liu X."/>
            <person name="Zhuang F."/>
            <person name="Deng X.W."/>
        </authorList>
    </citation>
    <scope>NUCLEOTIDE SEQUENCE [LARGE SCALE GENOMIC DNA]</scope>
    <source>
        <strain evidence="1 2">A2016</strain>
    </source>
</reference>
<dbReference type="GeneID" id="96081911"/>
<organism evidence="1 2">
    <name type="scientific">Alternaria dauci</name>
    <dbReference type="NCBI Taxonomy" id="48095"/>
    <lineage>
        <taxon>Eukaryota</taxon>
        <taxon>Fungi</taxon>
        <taxon>Dikarya</taxon>
        <taxon>Ascomycota</taxon>
        <taxon>Pezizomycotina</taxon>
        <taxon>Dothideomycetes</taxon>
        <taxon>Pleosporomycetidae</taxon>
        <taxon>Pleosporales</taxon>
        <taxon>Pleosporineae</taxon>
        <taxon>Pleosporaceae</taxon>
        <taxon>Alternaria</taxon>
        <taxon>Alternaria sect. Porri</taxon>
    </lineage>
</organism>
<evidence type="ECO:0000313" key="1">
    <source>
        <dbReference type="EMBL" id="KAL1801247.1"/>
    </source>
</evidence>
<comment type="caution">
    <text evidence="1">The sequence shown here is derived from an EMBL/GenBank/DDBJ whole genome shotgun (WGS) entry which is preliminary data.</text>
</comment>
<dbReference type="EMBL" id="JBHGVX010000001">
    <property type="protein sequence ID" value="KAL1801247.1"/>
    <property type="molecule type" value="Genomic_DNA"/>
</dbReference>
<name>A0ABR3UXS5_9PLEO</name>
<dbReference type="RefSeq" id="XP_069311831.1">
    <property type="nucleotide sequence ID" value="XM_069446896.1"/>
</dbReference>
<gene>
    <name evidence="1" type="ORF">ACET3X_001589</name>
</gene>
<dbReference type="Proteomes" id="UP001578633">
    <property type="component" value="Chromosome 1"/>
</dbReference>
<keyword evidence="2" id="KW-1185">Reference proteome</keyword>